<name>A0A6C0UC36_9GAMM</name>
<dbReference type="AlphaFoldDB" id="A0A6C0UC36"/>
<dbReference type="PANTHER" id="PTHR30575:SF0">
    <property type="entry name" value="XAA-ARG DIPEPTIDASE"/>
    <property type="match status" value="1"/>
</dbReference>
<keyword evidence="2" id="KW-0732">Signal</keyword>
<feature type="chain" id="PRO_5025405976" evidence="2">
    <location>
        <begin position="22"/>
        <end position="476"/>
    </location>
</feature>
<dbReference type="SUPFAM" id="SSF55031">
    <property type="entry name" value="Bacterial exopeptidase dimerisation domain"/>
    <property type="match status" value="1"/>
</dbReference>
<keyword evidence="1 4" id="KW-0378">Hydrolase</keyword>
<dbReference type="GO" id="GO:0016805">
    <property type="term" value="F:dipeptidase activity"/>
    <property type="evidence" value="ECO:0007669"/>
    <property type="project" value="TreeGrafter"/>
</dbReference>
<evidence type="ECO:0000259" key="3">
    <source>
        <dbReference type="Pfam" id="PF07687"/>
    </source>
</evidence>
<accession>A0A6C0UC36</accession>
<dbReference type="GO" id="GO:0005737">
    <property type="term" value="C:cytoplasm"/>
    <property type="evidence" value="ECO:0007669"/>
    <property type="project" value="TreeGrafter"/>
</dbReference>
<feature type="signal peptide" evidence="2">
    <location>
        <begin position="1"/>
        <end position="21"/>
    </location>
</feature>
<evidence type="ECO:0000313" key="5">
    <source>
        <dbReference type="Proteomes" id="UP000477680"/>
    </source>
</evidence>
<dbReference type="InterPro" id="IPR017145">
    <property type="entry name" value="Aminobenzoyl-glu_utiliz_pB"/>
</dbReference>
<organism evidence="4 5">
    <name type="scientific">Kineobactrum salinum</name>
    <dbReference type="NCBI Taxonomy" id="2708301"/>
    <lineage>
        <taxon>Bacteria</taxon>
        <taxon>Pseudomonadati</taxon>
        <taxon>Pseudomonadota</taxon>
        <taxon>Gammaproteobacteria</taxon>
        <taxon>Cellvibrionales</taxon>
        <taxon>Halieaceae</taxon>
        <taxon>Kineobactrum</taxon>
    </lineage>
</organism>
<dbReference type="Gene3D" id="3.30.70.360">
    <property type="match status" value="1"/>
</dbReference>
<dbReference type="SUPFAM" id="SSF53187">
    <property type="entry name" value="Zn-dependent exopeptidases"/>
    <property type="match status" value="1"/>
</dbReference>
<dbReference type="InterPro" id="IPR052030">
    <property type="entry name" value="Peptidase_M20/M20A_hydrolases"/>
</dbReference>
<dbReference type="FunFam" id="3.30.70.360:FF:000004">
    <property type="entry name" value="Peptidase M20 domain-containing protein 2"/>
    <property type="match status" value="1"/>
</dbReference>
<dbReference type="NCBIfam" id="TIGR01891">
    <property type="entry name" value="amidohydrolases"/>
    <property type="match status" value="1"/>
</dbReference>
<evidence type="ECO:0000313" key="4">
    <source>
        <dbReference type="EMBL" id="QIB67674.1"/>
    </source>
</evidence>
<reference evidence="4 5" key="1">
    <citation type="submission" date="2020-02" db="EMBL/GenBank/DDBJ databases">
        <title>Genome sequencing for Kineobactrum sp. M2.</title>
        <authorList>
            <person name="Park S.-J."/>
        </authorList>
    </citation>
    <scope>NUCLEOTIDE SEQUENCE [LARGE SCALE GENOMIC DNA]</scope>
    <source>
        <strain evidence="4 5">M2</strain>
    </source>
</reference>
<evidence type="ECO:0000256" key="2">
    <source>
        <dbReference type="SAM" id="SignalP"/>
    </source>
</evidence>
<dbReference type="Gene3D" id="3.40.630.10">
    <property type="entry name" value="Zn peptidases"/>
    <property type="match status" value="1"/>
</dbReference>
<dbReference type="InterPro" id="IPR011650">
    <property type="entry name" value="Peptidase_M20_dimer"/>
</dbReference>
<dbReference type="Pfam" id="PF01546">
    <property type="entry name" value="Peptidase_M20"/>
    <property type="match status" value="1"/>
</dbReference>
<feature type="domain" description="Peptidase M20 dimerisation" evidence="3">
    <location>
        <begin position="205"/>
        <end position="297"/>
    </location>
</feature>
<dbReference type="EMBL" id="CP048711">
    <property type="protein sequence ID" value="QIB67674.1"/>
    <property type="molecule type" value="Genomic_DNA"/>
</dbReference>
<dbReference type="KEGG" id="kim:G3T16_13385"/>
<dbReference type="GO" id="GO:0071713">
    <property type="term" value="F:para-aminobenzoyl-glutamate hydrolase activity"/>
    <property type="evidence" value="ECO:0007669"/>
    <property type="project" value="TreeGrafter"/>
</dbReference>
<dbReference type="InterPro" id="IPR017439">
    <property type="entry name" value="Amidohydrolase"/>
</dbReference>
<evidence type="ECO:0000256" key="1">
    <source>
        <dbReference type="ARBA" id="ARBA00022801"/>
    </source>
</evidence>
<proteinExistence type="predicted"/>
<dbReference type="PANTHER" id="PTHR30575">
    <property type="entry name" value="PEPTIDASE M20"/>
    <property type="match status" value="1"/>
</dbReference>
<dbReference type="GO" id="GO:0046657">
    <property type="term" value="P:folic acid catabolic process"/>
    <property type="evidence" value="ECO:0007669"/>
    <property type="project" value="TreeGrafter"/>
</dbReference>
<protein>
    <submittedName>
        <fullName evidence="4">Amidohydrolase</fullName>
    </submittedName>
</protein>
<keyword evidence="5" id="KW-1185">Reference proteome</keyword>
<dbReference type="Pfam" id="PF07687">
    <property type="entry name" value="M20_dimer"/>
    <property type="match status" value="1"/>
</dbReference>
<dbReference type="InterPro" id="IPR002933">
    <property type="entry name" value="Peptidase_M20"/>
</dbReference>
<dbReference type="PIRSF" id="PIRSF037227">
    <property type="entry name" value="Aminobenzoyl-glu_utiliz_pB"/>
    <property type="match status" value="1"/>
</dbReference>
<dbReference type="Proteomes" id="UP000477680">
    <property type="component" value="Chromosome"/>
</dbReference>
<gene>
    <name evidence="4" type="ORF">G3T16_13385</name>
</gene>
<sequence length="476" mass="50983">MTFTLKSLGLLLGLLPAAALAADETGMLDYLEREQARFAGIADAIWEQAELGYLETESSGLLQETLAAEGFAIEAGVAGLPTAFVASYGSGEPVIGLLAEFDALPGISQTAAPHREEDPDKHSAHACGHHLFGAGSTAAAIAVRHWMEDNGIEGTLRLYGTPAEEGGSGKVYMVRAGLFADVDAVLVWHPSDRNAANPATTLANKSAKFRFRGISSHAAVAPERGRSALDGVEAMNLMANMMREHMPQESRMHYVITSGGSAPNVVPDFAEVFYYLRHPQASELEQLWERLVATAEGAAQGTGTEMDFEVIHGNHSVLPNETLAQAMYANLNQVGGVEYDIEDLAYARELAKSLQGNADDLAAAAARIEPMELEQGMGSTDVGDVSWQVPTTELRAATWVPGTAPHTWQAVAAGGTAIGSKGMMVAAKSMALTAADLFQDPELVRAAQREFLQRRGEDFEYRALLGDREPPLDYRR</sequence>
<dbReference type="InterPro" id="IPR036264">
    <property type="entry name" value="Bact_exopeptidase_dim_dom"/>
</dbReference>